<gene>
    <name evidence="2" type="ORF">BWR22_10680</name>
</gene>
<reference evidence="2 3" key="1">
    <citation type="submission" date="2017-01" db="EMBL/GenBank/DDBJ databases">
        <title>Complete genome of Lacinutrix venerupis DOK2-8 isolated from seawater in Dokdo.</title>
        <authorList>
            <person name="Chi W.-J."/>
            <person name="Kim J.H."/>
        </authorList>
    </citation>
    <scope>NUCLEOTIDE SEQUENCE [LARGE SCALE GENOMIC DNA]</scope>
    <source>
        <strain evidence="2 3">DOK2-8</strain>
    </source>
</reference>
<accession>A0AAC9PWE2</accession>
<dbReference type="KEGG" id="lvn:BWR22_10680"/>
<keyword evidence="3" id="KW-1185">Reference proteome</keyword>
<protein>
    <submittedName>
        <fullName evidence="2">Uncharacterized protein</fullName>
    </submittedName>
</protein>
<feature type="chain" id="PRO_5042194972" evidence="1">
    <location>
        <begin position="19"/>
        <end position="140"/>
    </location>
</feature>
<dbReference type="RefSeq" id="WP_076733662.1">
    <property type="nucleotide sequence ID" value="NZ_CP019352.1"/>
</dbReference>
<sequence>MKYSLVLLCFLFTSIIFAQNNNSNSLKVTRYKLHPKELNIQNDVSAKKINLKIYYLKEGNITEDYTYFKPKKNEILFFFGKDPVTNTTQMYFKVDENLKHIYKKKEFDKLIKVVEVLEYNVFPTESNFSSIDAYSALASL</sequence>
<organism evidence="2 3">
    <name type="scientific">Lacinutrix venerupis</name>
    <dbReference type="NCBI Taxonomy" id="1486034"/>
    <lineage>
        <taxon>Bacteria</taxon>
        <taxon>Pseudomonadati</taxon>
        <taxon>Bacteroidota</taxon>
        <taxon>Flavobacteriia</taxon>
        <taxon>Flavobacteriales</taxon>
        <taxon>Flavobacteriaceae</taxon>
        <taxon>Lacinutrix</taxon>
    </lineage>
</organism>
<proteinExistence type="predicted"/>
<keyword evidence="1" id="KW-0732">Signal</keyword>
<dbReference type="EMBL" id="CP019352">
    <property type="protein sequence ID" value="APY00757.1"/>
    <property type="molecule type" value="Genomic_DNA"/>
</dbReference>
<evidence type="ECO:0000256" key="1">
    <source>
        <dbReference type="SAM" id="SignalP"/>
    </source>
</evidence>
<evidence type="ECO:0000313" key="3">
    <source>
        <dbReference type="Proteomes" id="UP000187506"/>
    </source>
</evidence>
<dbReference type="Proteomes" id="UP000187506">
    <property type="component" value="Chromosome"/>
</dbReference>
<name>A0AAC9PWE2_9FLAO</name>
<feature type="signal peptide" evidence="1">
    <location>
        <begin position="1"/>
        <end position="18"/>
    </location>
</feature>
<dbReference type="AlphaFoldDB" id="A0AAC9PWE2"/>
<evidence type="ECO:0000313" key="2">
    <source>
        <dbReference type="EMBL" id="APY00757.1"/>
    </source>
</evidence>